<accession>A0A2U1M8F2</accession>
<dbReference type="AlphaFoldDB" id="A0A2U1M8F2"/>
<dbReference type="Proteomes" id="UP000245207">
    <property type="component" value="Unassembled WGS sequence"/>
</dbReference>
<dbReference type="InterPro" id="IPR000626">
    <property type="entry name" value="Ubiquitin-like_dom"/>
</dbReference>
<sequence length="127" mass="14264">MNCNTHTSQIFIQDPDFQIPIQTLTLAPNFTIHDLKQLFFKNKSYASTLTSSSYFTLNGRILPDNGTVKTTGIQDFETLTLKLSLYGGSGDGGSTCAESHDCYLNMYADKKPDKVDPNEQRLSKWEE</sequence>
<keyword evidence="3" id="KW-1185">Reference proteome</keyword>
<evidence type="ECO:0000259" key="1">
    <source>
        <dbReference type="PROSITE" id="PS50053"/>
    </source>
</evidence>
<organism evidence="2 3">
    <name type="scientific">Artemisia annua</name>
    <name type="common">Sweet wormwood</name>
    <dbReference type="NCBI Taxonomy" id="35608"/>
    <lineage>
        <taxon>Eukaryota</taxon>
        <taxon>Viridiplantae</taxon>
        <taxon>Streptophyta</taxon>
        <taxon>Embryophyta</taxon>
        <taxon>Tracheophyta</taxon>
        <taxon>Spermatophyta</taxon>
        <taxon>Magnoliopsida</taxon>
        <taxon>eudicotyledons</taxon>
        <taxon>Gunneridae</taxon>
        <taxon>Pentapetalae</taxon>
        <taxon>asterids</taxon>
        <taxon>campanulids</taxon>
        <taxon>Asterales</taxon>
        <taxon>Asteraceae</taxon>
        <taxon>Asteroideae</taxon>
        <taxon>Anthemideae</taxon>
        <taxon>Artemisiinae</taxon>
        <taxon>Artemisia</taxon>
    </lineage>
</organism>
<gene>
    <name evidence="2" type="ORF">CTI12_AA409320</name>
</gene>
<dbReference type="PROSITE" id="PS50053">
    <property type="entry name" value="UBIQUITIN_2"/>
    <property type="match status" value="1"/>
</dbReference>
<evidence type="ECO:0000313" key="3">
    <source>
        <dbReference type="Proteomes" id="UP000245207"/>
    </source>
</evidence>
<dbReference type="STRING" id="35608.A0A2U1M8F2"/>
<dbReference type="CDD" id="cd17039">
    <property type="entry name" value="Ubl_ubiquitin_like"/>
    <property type="match status" value="1"/>
</dbReference>
<dbReference type="Gene3D" id="3.10.20.90">
    <property type="entry name" value="Phosphatidylinositol 3-kinase Catalytic Subunit, Chain A, domain 1"/>
    <property type="match status" value="1"/>
</dbReference>
<evidence type="ECO:0000313" key="2">
    <source>
        <dbReference type="EMBL" id="PWA57524.1"/>
    </source>
</evidence>
<dbReference type="InterPro" id="IPR029071">
    <property type="entry name" value="Ubiquitin-like_domsf"/>
</dbReference>
<feature type="domain" description="Ubiquitin-like" evidence="1">
    <location>
        <begin position="8"/>
        <end position="88"/>
    </location>
</feature>
<dbReference type="EMBL" id="PKPP01006141">
    <property type="protein sequence ID" value="PWA57524.1"/>
    <property type="molecule type" value="Genomic_DNA"/>
</dbReference>
<reference evidence="2 3" key="1">
    <citation type="journal article" date="2018" name="Mol. Plant">
        <title>The genome of Artemisia annua provides insight into the evolution of Asteraceae family and artemisinin biosynthesis.</title>
        <authorList>
            <person name="Shen Q."/>
            <person name="Zhang L."/>
            <person name="Liao Z."/>
            <person name="Wang S."/>
            <person name="Yan T."/>
            <person name="Shi P."/>
            <person name="Liu M."/>
            <person name="Fu X."/>
            <person name="Pan Q."/>
            <person name="Wang Y."/>
            <person name="Lv Z."/>
            <person name="Lu X."/>
            <person name="Zhang F."/>
            <person name="Jiang W."/>
            <person name="Ma Y."/>
            <person name="Chen M."/>
            <person name="Hao X."/>
            <person name="Li L."/>
            <person name="Tang Y."/>
            <person name="Lv G."/>
            <person name="Zhou Y."/>
            <person name="Sun X."/>
            <person name="Brodelius P.E."/>
            <person name="Rose J.K.C."/>
            <person name="Tang K."/>
        </authorList>
    </citation>
    <scope>NUCLEOTIDE SEQUENCE [LARGE SCALE GENOMIC DNA]</scope>
    <source>
        <strain evidence="3">cv. Huhao1</strain>
        <tissue evidence="2">Leaf</tissue>
    </source>
</reference>
<proteinExistence type="predicted"/>
<dbReference type="SUPFAM" id="SSF54236">
    <property type="entry name" value="Ubiquitin-like"/>
    <property type="match status" value="1"/>
</dbReference>
<protein>
    <recommendedName>
        <fullName evidence="1">Ubiquitin-like domain-containing protein</fullName>
    </recommendedName>
</protein>
<name>A0A2U1M8F2_ARTAN</name>
<comment type="caution">
    <text evidence="2">The sequence shown here is derived from an EMBL/GenBank/DDBJ whole genome shotgun (WGS) entry which is preliminary data.</text>
</comment>
<dbReference type="OrthoDB" id="247013at2759"/>